<evidence type="ECO:0000313" key="1">
    <source>
        <dbReference type="EMBL" id="CAI2197506.1"/>
    </source>
</evidence>
<feature type="non-terminal residue" evidence="1">
    <location>
        <position position="1"/>
    </location>
</feature>
<proteinExistence type="predicted"/>
<comment type="caution">
    <text evidence="1">The sequence shown here is derived from an EMBL/GenBank/DDBJ whole genome shotgun (WGS) entry which is preliminary data.</text>
</comment>
<gene>
    <name evidence="1" type="ORF">FWILDA_LOCUS18112</name>
</gene>
<accession>A0A9W4XAC3</accession>
<dbReference type="Proteomes" id="UP001153678">
    <property type="component" value="Unassembled WGS sequence"/>
</dbReference>
<dbReference type="OrthoDB" id="2430279at2759"/>
<dbReference type="AlphaFoldDB" id="A0A9W4XAC3"/>
<protein>
    <submittedName>
        <fullName evidence="1">16695_t:CDS:1</fullName>
    </submittedName>
</protein>
<name>A0A9W4XAC3_9GLOM</name>
<dbReference type="EMBL" id="CAMKVN010016430">
    <property type="protein sequence ID" value="CAI2197506.1"/>
    <property type="molecule type" value="Genomic_DNA"/>
</dbReference>
<reference evidence="1" key="1">
    <citation type="submission" date="2022-08" db="EMBL/GenBank/DDBJ databases">
        <authorList>
            <person name="Kallberg Y."/>
            <person name="Tangrot J."/>
            <person name="Rosling A."/>
        </authorList>
    </citation>
    <scope>NUCLEOTIDE SEQUENCE</scope>
    <source>
        <strain evidence="1">Wild A</strain>
    </source>
</reference>
<evidence type="ECO:0000313" key="2">
    <source>
        <dbReference type="Proteomes" id="UP001153678"/>
    </source>
</evidence>
<feature type="non-terminal residue" evidence="1">
    <location>
        <position position="68"/>
    </location>
</feature>
<keyword evidence="2" id="KW-1185">Reference proteome</keyword>
<organism evidence="1 2">
    <name type="scientific">Funneliformis geosporum</name>
    <dbReference type="NCBI Taxonomy" id="1117311"/>
    <lineage>
        <taxon>Eukaryota</taxon>
        <taxon>Fungi</taxon>
        <taxon>Fungi incertae sedis</taxon>
        <taxon>Mucoromycota</taxon>
        <taxon>Glomeromycotina</taxon>
        <taxon>Glomeromycetes</taxon>
        <taxon>Glomerales</taxon>
        <taxon>Glomeraceae</taxon>
        <taxon>Funneliformis</taxon>
    </lineage>
</organism>
<sequence length="68" mass="7811">SESASEICVAQQSKSTITFKVIINQNLFDKEHKKVTEAMDEEDLRISIYGKFSKVYEYTYASYAQFAS</sequence>